<dbReference type="Pfam" id="PF05593">
    <property type="entry name" value="RHS_repeat"/>
    <property type="match status" value="1"/>
</dbReference>
<proteinExistence type="predicted"/>
<feature type="domain" description="DUF6531" evidence="2">
    <location>
        <begin position="130"/>
        <end position="214"/>
    </location>
</feature>
<dbReference type="Pfam" id="PF25023">
    <property type="entry name" value="TEN_YD-shell"/>
    <property type="match status" value="1"/>
</dbReference>
<dbReference type="AlphaFoldDB" id="A0A3B0YLJ6"/>
<gene>
    <name evidence="4" type="ORF">MNBD_GAMMA09-3662</name>
</gene>
<dbReference type="EMBL" id="UOFI01000175">
    <property type="protein sequence ID" value="VAW69794.1"/>
    <property type="molecule type" value="Genomic_DNA"/>
</dbReference>
<sequence length="1143" mass="126168">MFKQINNIGLLVFGVLFSSAVSAEILYSASLSGEKYPTREAACSAGGAEIVARNNLTPLYGYESKVVSTGVVIRSGAPTCSATYTRYTGYNETMFSDFSSCDTDLNADNSCYEKPKTFAPKCPKPPVNVGNPVNSRTGNKSLTETDILLIAPSILSFRRYYNSQEIIWKQRVLYAKSGVLGAGWQHNYEVFIELSGSDRATITLVMEGGVRYRFAPTATGGWVADADADRELKLLETASGWDLKTRAGKMYSFDTTGRLNTISNESGRIQTLQYAADGTLTSVTDDLGAQLLFAYSAATGLLESVTHSPSNRIWNYRYDVNLNLEFIDNPDATTRQYHYEDVNFPGALTGISDERSIRYATYGYDAAGGAISTEHAGGAEKVTLNYNADISTAITNSRSFTTGYTYKTQFGVPMMDTSAGPGCVTCASNNTQYQYDPANSNLLSKTVDGVTTQYGNYDANGNKGFKIEASGTTEQRQISYIYDSRFTNKVRTITEPSVFPGAFKITNHVYNPNGDMTITSIYGYRPDSTQISRTTLYQYKGPLNQISQIDGPRTDVSDITVFNYYPNDATQGNNRARLKNVIAANGLLLRDNITYTATGKVDTEDRPNNLIIDYNYYSGNDRLMEMIQTNTQNLKTRITRWTYYPTGEVASVTQGADSANATALSFTYDDARRLTRTTDGLGNYIEYTLDTEGNILNDKIYDAGGALQKTLENTYDAYNRLDVFTQLNENKDTNFNPDGTIDTVTDGKGVVRKYEYDSLKRLTKITQDQFGTNPTTANALTQYAYDAQDNLTAVIDANNGQTTSVYDDLGNLLSRSSPDTGTVSYKHDKAGNIVRVIDATAQVLNYTYDALNRVRGVDGPGNADDSIYVYDSCKNGSTRLCEINNLQANVKYQYNPFGDVTTHQGISYAYNAANRIKTIKYPSGAIVTYTYDLAGGVNRVQLARNGVAQQDLVSRVTRMPFGSIDRLLYANGKTLNQTFDTAYRITSSDVANAMSFNYTQYDANGNLNQIQNVLGLSFNDYTYDEHNRLSGANGDFGSLLYSYDKVGNRTSLTDTGITDYLYELNSNRIAQIGTDSINVDANGNITSDRLFNYVYNAKNQLRAIKNTQNINIARYKYNGLGQRVAKLSDNTSTYSYGLNGELM</sequence>
<feature type="non-terminal residue" evidence="4">
    <location>
        <position position="1143"/>
    </location>
</feature>
<organism evidence="4">
    <name type="scientific">hydrothermal vent metagenome</name>
    <dbReference type="NCBI Taxonomy" id="652676"/>
    <lineage>
        <taxon>unclassified sequences</taxon>
        <taxon>metagenomes</taxon>
        <taxon>ecological metagenomes</taxon>
    </lineage>
</organism>
<evidence type="ECO:0000256" key="1">
    <source>
        <dbReference type="ARBA" id="ARBA00022737"/>
    </source>
</evidence>
<name>A0A3B0YLJ6_9ZZZZ</name>
<dbReference type="InterPro" id="IPR056823">
    <property type="entry name" value="TEN-like_YD-shell"/>
</dbReference>
<dbReference type="PANTHER" id="PTHR32305:SF15">
    <property type="entry name" value="PROTEIN RHSA-RELATED"/>
    <property type="match status" value="1"/>
</dbReference>
<dbReference type="InterPro" id="IPR050708">
    <property type="entry name" value="T6SS_VgrG/RHS"/>
</dbReference>
<accession>A0A3B0YLJ6</accession>
<evidence type="ECO:0000313" key="4">
    <source>
        <dbReference type="EMBL" id="VAW69794.1"/>
    </source>
</evidence>
<dbReference type="InterPro" id="IPR006530">
    <property type="entry name" value="YD"/>
</dbReference>
<evidence type="ECO:0000259" key="2">
    <source>
        <dbReference type="Pfam" id="PF20148"/>
    </source>
</evidence>
<dbReference type="NCBIfam" id="TIGR01643">
    <property type="entry name" value="YD_repeat_2x"/>
    <property type="match status" value="2"/>
</dbReference>
<dbReference type="PANTHER" id="PTHR32305">
    <property type="match status" value="1"/>
</dbReference>
<dbReference type="Pfam" id="PF20148">
    <property type="entry name" value="DUF6531"/>
    <property type="match status" value="1"/>
</dbReference>
<dbReference type="Gene3D" id="2.180.10.10">
    <property type="entry name" value="RHS repeat-associated core"/>
    <property type="match status" value="3"/>
</dbReference>
<evidence type="ECO:0008006" key="5">
    <source>
        <dbReference type="Google" id="ProtNLM"/>
    </source>
</evidence>
<feature type="domain" description="Teneurin-like YD-shell" evidence="3">
    <location>
        <begin position="1000"/>
        <end position="1131"/>
    </location>
</feature>
<keyword evidence="1" id="KW-0677">Repeat</keyword>
<evidence type="ECO:0000259" key="3">
    <source>
        <dbReference type="Pfam" id="PF25023"/>
    </source>
</evidence>
<dbReference type="InterPro" id="IPR031325">
    <property type="entry name" value="RHS_repeat"/>
</dbReference>
<dbReference type="InterPro" id="IPR045351">
    <property type="entry name" value="DUF6531"/>
</dbReference>
<protein>
    <recommendedName>
        <fullName evidence="5">Rhs-family protein</fullName>
    </recommendedName>
</protein>
<reference evidence="4" key="1">
    <citation type="submission" date="2018-06" db="EMBL/GenBank/DDBJ databases">
        <authorList>
            <person name="Zhirakovskaya E."/>
        </authorList>
    </citation>
    <scope>NUCLEOTIDE SEQUENCE</scope>
</reference>